<reference evidence="3" key="1">
    <citation type="submission" date="2017-03" db="EMBL/GenBank/DDBJ databases">
        <title>Full genome sequence of a non-lethal Shewanella isolate that potentiates virulence of Vibio parahaemolyticus causing acute hepatopancreatic necrosis disease (AHPND) in shrimp.</title>
        <authorList>
            <person name="Prachumwat A."/>
            <person name="Sritunyalucksana K."/>
        </authorList>
    </citation>
    <scope>NUCLEOTIDE SEQUENCE [LARGE SCALE GENOMIC DNA]</scope>
    <source>
        <strain evidence="3">TH2012</strain>
    </source>
</reference>
<protein>
    <recommendedName>
        <fullName evidence="4">Type VI secretion-associated protein, VC_A0118 family</fullName>
    </recommendedName>
</protein>
<dbReference type="InterPro" id="IPR017738">
    <property type="entry name" value="T6SS-assoc_VCA0118"/>
</dbReference>
<evidence type="ECO:0008006" key="4">
    <source>
        <dbReference type="Google" id="ProtNLM"/>
    </source>
</evidence>
<sequence>MNAMVKHLFLWGSLWLVANAHADTLSEAKSCTLIQARLERLACFDAVFQTQVSPDSLAVNARREPDSVVFANASEAVRAERSGFIAAPNNTESDYRFTASALGALPPRPILMLSCVDDISRVELILPKAAAASKVSVTLASSSGEAMTQNWLSDDTGLIYRSGRGLVAIGVMKHVLRGDELTLSSNVDAIEGLRFDTTHLAEVIAPMRGACKW</sequence>
<organism evidence="2 3">
    <name type="scientific">Shewanella khirikhana</name>
    <dbReference type="NCBI Taxonomy" id="1965282"/>
    <lineage>
        <taxon>Bacteria</taxon>
        <taxon>Pseudomonadati</taxon>
        <taxon>Pseudomonadota</taxon>
        <taxon>Gammaproteobacteria</taxon>
        <taxon>Alteromonadales</taxon>
        <taxon>Shewanellaceae</taxon>
        <taxon>Shewanella</taxon>
    </lineage>
</organism>
<keyword evidence="1" id="KW-0732">Signal</keyword>
<keyword evidence="3" id="KW-1185">Reference proteome</keyword>
<name>A0ABM7DPB9_9GAMM</name>
<evidence type="ECO:0000256" key="1">
    <source>
        <dbReference type="SAM" id="SignalP"/>
    </source>
</evidence>
<feature type="chain" id="PRO_5046728439" description="Type VI secretion-associated protein, VC_A0118 family" evidence="1">
    <location>
        <begin position="23"/>
        <end position="213"/>
    </location>
</feature>
<dbReference type="NCBIfam" id="TIGR03360">
    <property type="entry name" value="VI_minor_1"/>
    <property type="match status" value="1"/>
</dbReference>
<dbReference type="EMBL" id="CP020373">
    <property type="protein sequence ID" value="AZQ11514.1"/>
    <property type="molecule type" value="Genomic_DNA"/>
</dbReference>
<feature type="signal peptide" evidence="1">
    <location>
        <begin position="1"/>
        <end position="22"/>
    </location>
</feature>
<proteinExistence type="predicted"/>
<dbReference type="Proteomes" id="UP000278437">
    <property type="component" value="Chromosome"/>
</dbReference>
<evidence type="ECO:0000313" key="3">
    <source>
        <dbReference type="Proteomes" id="UP000278437"/>
    </source>
</evidence>
<evidence type="ECO:0000313" key="2">
    <source>
        <dbReference type="EMBL" id="AZQ11514.1"/>
    </source>
</evidence>
<dbReference type="RefSeq" id="WP_126167783.1">
    <property type="nucleotide sequence ID" value="NZ_CP020373.1"/>
</dbReference>
<dbReference type="Pfam" id="PF11319">
    <property type="entry name" value="VasI"/>
    <property type="match status" value="1"/>
</dbReference>
<gene>
    <name evidence="2" type="ORF">STH12_02436</name>
</gene>
<accession>A0ABM7DPB9</accession>